<dbReference type="PROSITE" id="PS51257">
    <property type="entry name" value="PROKAR_LIPOPROTEIN"/>
    <property type="match status" value="1"/>
</dbReference>
<proteinExistence type="predicted"/>
<evidence type="ECO:0008006" key="3">
    <source>
        <dbReference type="Google" id="ProtNLM"/>
    </source>
</evidence>
<comment type="caution">
    <text evidence="2">The sequence shown here is derived from an EMBL/GenBank/DDBJ whole genome shotgun (WGS) entry which is preliminary data.</text>
</comment>
<feature type="compositionally biased region" description="Basic and acidic residues" evidence="1">
    <location>
        <begin position="78"/>
        <end position="99"/>
    </location>
</feature>
<feature type="compositionally biased region" description="Low complexity" evidence="1">
    <location>
        <begin position="46"/>
        <end position="61"/>
    </location>
</feature>
<feature type="region of interest" description="Disordered" evidence="1">
    <location>
        <begin position="32"/>
        <end position="99"/>
    </location>
</feature>
<name>A0A645GQG3_9ZZZZ</name>
<protein>
    <recommendedName>
        <fullName evidence="3">Lipoprotein</fullName>
    </recommendedName>
</protein>
<gene>
    <name evidence="2" type="ORF">SDC9_176578</name>
</gene>
<evidence type="ECO:0000313" key="2">
    <source>
        <dbReference type="EMBL" id="MPN29127.1"/>
    </source>
</evidence>
<evidence type="ECO:0000256" key="1">
    <source>
        <dbReference type="SAM" id="MobiDB-lite"/>
    </source>
</evidence>
<dbReference type="AlphaFoldDB" id="A0A645GQG3"/>
<organism evidence="2">
    <name type="scientific">bioreactor metagenome</name>
    <dbReference type="NCBI Taxonomy" id="1076179"/>
    <lineage>
        <taxon>unclassified sequences</taxon>
        <taxon>metagenomes</taxon>
        <taxon>ecological metagenomes</taxon>
    </lineage>
</organism>
<sequence length="144" mass="16750">MTRLEPNPKRILLISLMIIICVFVLGCSDSNPKKTPGSQRPLEYKPAQSQSSQSNPFSQPPKKTKGIFSEDQSNPRSVENDRHQRSMENLNRMEEDRARKNAQFYNKMSKDNVSHYKSQAERELIRNEEKNAKESIERAKIWGR</sequence>
<reference evidence="2" key="1">
    <citation type="submission" date="2019-08" db="EMBL/GenBank/DDBJ databases">
        <authorList>
            <person name="Kucharzyk K."/>
            <person name="Murdoch R.W."/>
            <person name="Higgins S."/>
            <person name="Loffler F."/>
        </authorList>
    </citation>
    <scope>NUCLEOTIDE SEQUENCE</scope>
</reference>
<dbReference type="EMBL" id="VSSQ01079679">
    <property type="protein sequence ID" value="MPN29127.1"/>
    <property type="molecule type" value="Genomic_DNA"/>
</dbReference>
<accession>A0A645GQG3</accession>